<dbReference type="InterPro" id="IPR056861">
    <property type="entry name" value="HMCN1-like_VWA"/>
</dbReference>
<dbReference type="Pfam" id="PF25106">
    <property type="entry name" value="VWA_4"/>
    <property type="match status" value="1"/>
</dbReference>
<keyword evidence="2" id="KW-0964">Secreted</keyword>
<reference evidence="5 8" key="1">
    <citation type="submission" date="2009-10" db="EMBL/GenBank/DDBJ databases">
        <title>Complete sequence of Fibrobacter succinogenes subsp. succinogenes S85.</title>
        <authorList>
            <consortium name="US DOE Joint Genome Institute"/>
            <person name="Lucas S."/>
            <person name="Copeland A."/>
            <person name="Lapidus A."/>
            <person name="Glavina del Rio T."/>
            <person name="Tice H."/>
            <person name="Bruce D."/>
            <person name="Goodwin L."/>
            <person name="Pitluck S."/>
            <person name="Chertkov O."/>
            <person name="Detter J.C."/>
            <person name="Han C."/>
            <person name="Tapia R."/>
            <person name="Larimer F."/>
            <person name="Land M."/>
            <person name="Hauser L."/>
            <person name="Kyrpides N."/>
            <person name="Mikhailova N."/>
            <person name="Weimer P.J."/>
            <person name="Stevenson D.M."/>
            <person name="Boyum J."/>
            <person name="Brumm P.I."/>
            <person name="Mead D."/>
        </authorList>
    </citation>
    <scope>NUCLEOTIDE SEQUENCE [LARGE SCALE GENOMIC DNA]</scope>
    <source>
        <strain evidence="8">ATCC 19169 / S85</strain>
        <strain evidence="5">S85</strain>
    </source>
</reference>
<evidence type="ECO:0000313" key="5">
    <source>
        <dbReference type="EMBL" id="ACX74906.1"/>
    </source>
</evidence>
<reference evidence="6" key="3">
    <citation type="submission" date="2010-08" db="EMBL/GenBank/DDBJ databases">
        <authorList>
            <person name="Durkin A.S."/>
            <person name="Nelson K.E."/>
            <person name="Morrison M."/>
            <person name="Forsberg C.W."/>
            <person name="Wilson D.B."/>
            <person name="Russell J.B."/>
            <person name="Cann I.K.O."/>
            <person name="Mackie R.I."/>
            <person name="White B.A."/>
        </authorList>
    </citation>
    <scope>NUCLEOTIDE SEQUENCE</scope>
    <source>
        <strain evidence="6">S85</strain>
    </source>
</reference>
<dbReference type="GO" id="GO:0005737">
    <property type="term" value="C:cytoplasm"/>
    <property type="evidence" value="ECO:0007669"/>
    <property type="project" value="TreeGrafter"/>
</dbReference>
<accession>C9RQS0</accession>
<protein>
    <recommendedName>
        <fullName evidence="4">VWFA domain-containing protein</fullName>
    </recommendedName>
</protein>
<dbReference type="GO" id="GO:0004674">
    <property type="term" value="F:protein serine/threonine kinase activity"/>
    <property type="evidence" value="ECO:0007669"/>
    <property type="project" value="TreeGrafter"/>
</dbReference>
<dbReference type="Gene3D" id="3.40.50.410">
    <property type="entry name" value="von Willebrand factor, type A domain"/>
    <property type="match status" value="1"/>
</dbReference>
<dbReference type="InterPro" id="IPR052969">
    <property type="entry name" value="Thr-specific_kinase-like"/>
</dbReference>
<dbReference type="PROSITE" id="PS50234">
    <property type="entry name" value="VWFA"/>
    <property type="match status" value="1"/>
</dbReference>
<dbReference type="EMBL" id="CP001792">
    <property type="protein sequence ID" value="ACX74906.1"/>
    <property type="molecule type" value="Genomic_DNA"/>
</dbReference>
<dbReference type="eggNOG" id="COG2304">
    <property type="taxonomic scope" value="Bacteria"/>
</dbReference>
<dbReference type="STRING" id="59374.FSU_1773"/>
<comment type="subcellular location">
    <subcellularLocation>
        <location evidence="1">Secreted</location>
    </subcellularLocation>
</comment>
<evidence type="ECO:0000313" key="6">
    <source>
        <dbReference type="EMBL" id="ADL27301.1"/>
    </source>
</evidence>
<keyword evidence="3" id="KW-0732">Signal</keyword>
<dbReference type="InterPro" id="IPR036465">
    <property type="entry name" value="vWFA_dom_sf"/>
</dbReference>
<reference evidence="7" key="2">
    <citation type="submission" date="2010-08" db="EMBL/GenBank/DDBJ databases">
        <title>Complete sequence of Fibrobacter succinogenes subsp. succinogenes S85.</title>
        <authorList>
            <person name="Durkin A.S."/>
            <person name="Nelson K.E."/>
            <person name="Morrison M."/>
            <person name="Forsberg C.W."/>
            <person name="Wilson D.B."/>
            <person name="Russell J.B."/>
            <person name="Cann I.K.O."/>
            <person name="Mackie R.I."/>
            <person name="White B.A."/>
        </authorList>
    </citation>
    <scope>NUCLEOTIDE SEQUENCE [LARGE SCALE GENOMIC DNA]</scope>
    <source>
        <strain evidence="7">ATCC 19169 / S85</strain>
    </source>
</reference>
<dbReference type="RefSeq" id="WP_014546017.1">
    <property type="nucleotide sequence ID" value="NC_013410.1"/>
</dbReference>
<dbReference type="KEGG" id="fsc:FSU_1773"/>
<sequence length="567" mass="62524">MKNKFLLIAVVACAMFCMNCGEENKPEETEKTKVEKSKEDEVSLVSESAVALTTTMTIDGSKLSDGGREKVKAKRAAPSSGALKLLASSSKPATFPTDAKYSKDIDKVLKKVEGIRTTGKATLGGRRGKVVAGFNEGVAGSGGIGDGLAGLMAGSTSRLSESRSVARKSSVKAKSAPRASHKFAEASASEVYLMSDSEDRGEWRDDESTYRKSRRRYGDSNERRSGLLTAGEWNDLEHWYFWDDIINDENFSDKTDYWQFFPKKLVAVKVVDQNGRGAANVSVILLNGKKVEFVTKTDNTGRAYCWIGLMDGEFDEVRARDLTLIVDGKLIKEQVQITSRGDERLNMNVVMHKNVKRPKASADVAFIVDATGSMKDEIKFLKSDLSYIIDHASSESNIPLRTAAVFYRDKGDDYLTRHHDFSRNVSVIQDYVAEQNAEDGGDYPEAVHSALETTLKKLSWDESARARVAFLILDAPAHHEDDVIESLQKSITLFALNGIKLIPVAASGVDKDTEFMLRFFDLATGGTYVFLTDDSGIGNSHIKATVGDHKVERLANLMVRLIKKYVE</sequence>
<dbReference type="SUPFAM" id="SSF53300">
    <property type="entry name" value="vWA-like"/>
    <property type="match status" value="1"/>
</dbReference>
<evidence type="ECO:0000256" key="2">
    <source>
        <dbReference type="ARBA" id="ARBA00022525"/>
    </source>
</evidence>
<dbReference type="Proteomes" id="UP000001497">
    <property type="component" value="Chromosome"/>
</dbReference>
<evidence type="ECO:0000313" key="7">
    <source>
        <dbReference type="Proteomes" id="UP000000517"/>
    </source>
</evidence>
<dbReference type="Proteomes" id="UP000000517">
    <property type="component" value="Chromosome"/>
</dbReference>
<dbReference type="KEGG" id="fsu:Fisuc_1307"/>
<organism evidence="6 7">
    <name type="scientific">Fibrobacter succinogenes (strain ATCC 19169 / S85)</name>
    <dbReference type="NCBI Taxonomy" id="59374"/>
    <lineage>
        <taxon>Bacteria</taxon>
        <taxon>Pseudomonadati</taxon>
        <taxon>Fibrobacterota</taxon>
        <taxon>Fibrobacteria</taxon>
        <taxon>Fibrobacterales</taxon>
        <taxon>Fibrobacteraceae</taxon>
        <taxon>Fibrobacter</taxon>
    </lineage>
</organism>
<dbReference type="HOGENOM" id="CLU_480418_0_0_0"/>
<dbReference type="InterPro" id="IPR002035">
    <property type="entry name" value="VWF_A"/>
</dbReference>
<evidence type="ECO:0000256" key="1">
    <source>
        <dbReference type="ARBA" id="ARBA00004613"/>
    </source>
</evidence>
<name>C9RQS0_FIBSS</name>
<dbReference type="EMBL" id="CP002158">
    <property type="protein sequence ID" value="ADL27301.1"/>
    <property type="molecule type" value="Genomic_DNA"/>
</dbReference>
<gene>
    <name evidence="5" type="ordered locus">Fisuc_1307</name>
    <name evidence="6" type="ordered locus">FSU_1773</name>
</gene>
<proteinExistence type="predicted"/>
<dbReference type="PANTHER" id="PTHR47763">
    <property type="entry name" value="ALPHA-PROTEIN KINASE VWKA"/>
    <property type="match status" value="1"/>
</dbReference>
<dbReference type="OrthoDB" id="9805121at2"/>
<keyword evidence="8" id="KW-1185">Reference proteome</keyword>
<evidence type="ECO:0000259" key="4">
    <source>
        <dbReference type="PROSITE" id="PS50234"/>
    </source>
</evidence>
<feature type="domain" description="VWFA" evidence="4">
    <location>
        <begin position="363"/>
        <end position="554"/>
    </location>
</feature>
<evidence type="ECO:0000256" key="3">
    <source>
        <dbReference type="ARBA" id="ARBA00022729"/>
    </source>
</evidence>
<evidence type="ECO:0000313" key="8">
    <source>
        <dbReference type="Proteomes" id="UP000001497"/>
    </source>
</evidence>
<dbReference type="PATRIC" id="fig|59374.8.peg.1709"/>
<dbReference type="AlphaFoldDB" id="C9RQS0"/>
<dbReference type="PANTHER" id="PTHR47763:SF1">
    <property type="entry name" value="DUF659 DOMAIN-CONTAINING PROTEIN"/>
    <property type="match status" value="1"/>
</dbReference>